<dbReference type="EnsemblPlants" id="Pp3c14_18580V3.1">
    <property type="protein sequence ID" value="PAC:32959878.CDS.1"/>
    <property type="gene ID" value="Pp3c14_18580"/>
</dbReference>
<dbReference type="EMBL" id="ABEU02000014">
    <property type="protein sequence ID" value="PNR41276.1"/>
    <property type="molecule type" value="Genomic_DNA"/>
</dbReference>
<protein>
    <submittedName>
        <fullName evidence="1 2">Uncharacterized protein</fullName>
    </submittedName>
</protein>
<keyword evidence="3" id="KW-1185">Reference proteome</keyword>
<organism evidence="1">
    <name type="scientific">Physcomitrium patens</name>
    <name type="common">Spreading-leaved earth moss</name>
    <name type="synonym">Physcomitrella patens</name>
    <dbReference type="NCBI Taxonomy" id="3218"/>
    <lineage>
        <taxon>Eukaryota</taxon>
        <taxon>Viridiplantae</taxon>
        <taxon>Streptophyta</taxon>
        <taxon>Embryophyta</taxon>
        <taxon>Bryophyta</taxon>
        <taxon>Bryophytina</taxon>
        <taxon>Bryopsida</taxon>
        <taxon>Funariidae</taxon>
        <taxon>Funariales</taxon>
        <taxon>Funariaceae</taxon>
        <taxon>Physcomitrium</taxon>
    </lineage>
</organism>
<dbReference type="AlphaFoldDB" id="A0A2K1JIX1"/>
<proteinExistence type="predicted"/>
<dbReference type="Gramene" id="Pp3c14_18580V3.1">
    <property type="protein sequence ID" value="PAC:32959878.CDS.1"/>
    <property type="gene ID" value="Pp3c14_18580"/>
</dbReference>
<name>A0A2K1JIX1_PHYPA</name>
<reference evidence="1 3" key="1">
    <citation type="journal article" date="2008" name="Science">
        <title>The Physcomitrella genome reveals evolutionary insights into the conquest of land by plants.</title>
        <authorList>
            <person name="Rensing S."/>
            <person name="Lang D."/>
            <person name="Zimmer A."/>
            <person name="Terry A."/>
            <person name="Salamov A."/>
            <person name="Shapiro H."/>
            <person name="Nishiyama T."/>
            <person name="Perroud P.-F."/>
            <person name="Lindquist E."/>
            <person name="Kamisugi Y."/>
            <person name="Tanahashi T."/>
            <person name="Sakakibara K."/>
            <person name="Fujita T."/>
            <person name="Oishi K."/>
            <person name="Shin-I T."/>
            <person name="Kuroki Y."/>
            <person name="Toyoda A."/>
            <person name="Suzuki Y."/>
            <person name="Hashimoto A."/>
            <person name="Yamaguchi K."/>
            <person name="Sugano A."/>
            <person name="Kohara Y."/>
            <person name="Fujiyama A."/>
            <person name="Anterola A."/>
            <person name="Aoki S."/>
            <person name="Ashton N."/>
            <person name="Barbazuk W.B."/>
            <person name="Barker E."/>
            <person name="Bennetzen J."/>
            <person name="Bezanilla M."/>
            <person name="Blankenship R."/>
            <person name="Cho S.H."/>
            <person name="Dutcher S."/>
            <person name="Estelle M."/>
            <person name="Fawcett J.A."/>
            <person name="Gundlach H."/>
            <person name="Hanada K."/>
            <person name="Heyl A."/>
            <person name="Hicks K.A."/>
            <person name="Hugh J."/>
            <person name="Lohr M."/>
            <person name="Mayer K."/>
            <person name="Melkozernov A."/>
            <person name="Murata T."/>
            <person name="Nelson D."/>
            <person name="Pils B."/>
            <person name="Prigge M."/>
            <person name="Reiss B."/>
            <person name="Renner T."/>
            <person name="Rombauts S."/>
            <person name="Rushton P."/>
            <person name="Sanderfoot A."/>
            <person name="Schween G."/>
            <person name="Shiu S.-H."/>
            <person name="Stueber K."/>
            <person name="Theodoulou F.L."/>
            <person name="Tu H."/>
            <person name="Van de Peer Y."/>
            <person name="Verrier P.J."/>
            <person name="Waters E."/>
            <person name="Wood A."/>
            <person name="Yang L."/>
            <person name="Cove D."/>
            <person name="Cuming A."/>
            <person name="Hasebe M."/>
            <person name="Lucas S."/>
            <person name="Mishler D.B."/>
            <person name="Reski R."/>
            <person name="Grigoriev I."/>
            <person name="Quatrano R.S."/>
            <person name="Boore J.L."/>
        </authorList>
    </citation>
    <scope>NUCLEOTIDE SEQUENCE [LARGE SCALE GENOMIC DNA]</scope>
    <source>
        <strain evidence="2 3">cv. Gransden 2004</strain>
    </source>
</reference>
<sequence>MRFLLRFLASIRRIVHPSNYNKCRFRSIWRAHTGKSKLSSPSCQGCQASSEQCILSSEKQADFQPTRRIRQVTSLLVLETLVASPRHFVSQ</sequence>
<reference evidence="1 3" key="2">
    <citation type="journal article" date="2018" name="Plant J.">
        <title>The Physcomitrella patens chromosome-scale assembly reveals moss genome structure and evolution.</title>
        <authorList>
            <person name="Lang D."/>
            <person name="Ullrich K.K."/>
            <person name="Murat F."/>
            <person name="Fuchs J."/>
            <person name="Jenkins J."/>
            <person name="Haas F.B."/>
            <person name="Piednoel M."/>
            <person name="Gundlach H."/>
            <person name="Van Bel M."/>
            <person name="Meyberg R."/>
            <person name="Vives C."/>
            <person name="Morata J."/>
            <person name="Symeonidi A."/>
            <person name="Hiss M."/>
            <person name="Muchero W."/>
            <person name="Kamisugi Y."/>
            <person name="Saleh O."/>
            <person name="Blanc G."/>
            <person name="Decker E.L."/>
            <person name="van Gessel N."/>
            <person name="Grimwood J."/>
            <person name="Hayes R.D."/>
            <person name="Graham S.W."/>
            <person name="Gunter L.E."/>
            <person name="McDaniel S.F."/>
            <person name="Hoernstein S.N.W."/>
            <person name="Larsson A."/>
            <person name="Li F.W."/>
            <person name="Perroud P.F."/>
            <person name="Phillips J."/>
            <person name="Ranjan P."/>
            <person name="Rokshar D.S."/>
            <person name="Rothfels C.J."/>
            <person name="Schneider L."/>
            <person name="Shu S."/>
            <person name="Stevenson D.W."/>
            <person name="Thummler F."/>
            <person name="Tillich M."/>
            <person name="Villarreal Aguilar J.C."/>
            <person name="Widiez T."/>
            <person name="Wong G.K."/>
            <person name="Wymore A."/>
            <person name="Zhang Y."/>
            <person name="Zimmer A.D."/>
            <person name="Quatrano R.S."/>
            <person name="Mayer K.F.X."/>
            <person name="Goodstein D."/>
            <person name="Casacuberta J.M."/>
            <person name="Vandepoele K."/>
            <person name="Reski R."/>
            <person name="Cuming A.C."/>
            <person name="Tuskan G.A."/>
            <person name="Maumus F."/>
            <person name="Salse J."/>
            <person name="Schmutz J."/>
            <person name="Rensing S.A."/>
        </authorList>
    </citation>
    <scope>NUCLEOTIDE SEQUENCE [LARGE SCALE GENOMIC DNA]</scope>
    <source>
        <strain evidence="2 3">cv. Gransden 2004</strain>
    </source>
</reference>
<evidence type="ECO:0000313" key="3">
    <source>
        <dbReference type="Proteomes" id="UP000006727"/>
    </source>
</evidence>
<dbReference type="Proteomes" id="UP000006727">
    <property type="component" value="Chromosome 14"/>
</dbReference>
<evidence type="ECO:0000313" key="2">
    <source>
        <dbReference type="EnsemblPlants" id="PAC:32959878.CDS.1"/>
    </source>
</evidence>
<accession>A0A2K1JIX1</accession>
<gene>
    <name evidence="1" type="ORF">PHYPA_018679</name>
</gene>
<evidence type="ECO:0000313" key="1">
    <source>
        <dbReference type="EMBL" id="PNR41276.1"/>
    </source>
</evidence>
<dbReference type="PaxDb" id="3218-PP1S34_6V6.1"/>
<reference evidence="2" key="3">
    <citation type="submission" date="2020-12" db="UniProtKB">
        <authorList>
            <consortium name="EnsemblPlants"/>
        </authorList>
    </citation>
    <scope>IDENTIFICATION</scope>
</reference>
<dbReference type="InParanoid" id="A0A2K1JIX1"/>